<proteinExistence type="predicted"/>
<dbReference type="InterPro" id="IPR011008">
    <property type="entry name" value="Dimeric_a/b-barrel"/>
</dbReference>
<dbReference type="Proteomes" id="UP000198362">
    <property type="component" value="Unassembled WGS sequence"/>
</dbReference>
<accession>A0A239GF98</accession>
<dbReference type="Pfam" id="PF07978">
    <property type="entry name" value="NIPSNAP"/>
    <property type="match status" value="1"/>
</dbReference>
<name>A0A239GF98_9ACTN</name>
<protein>
    <submittedName>
        <fullName evidence="2">NIPSNAP protein</fullName>
    </submittedName>
</protein>
<evidence type="ECO:0000313" key="3">
    <source>
        <dbReference type="Proteomes" id="UP000198362"/>
    </source>
</evidence>
<evidence type="ECO:0000313" key="2">
    <source>
        <dbReference type="EMBL" id="SNS67412.1"/>
    </source>
</evidence>
<organism evidence="2 3">
    <name type="scientific">Asanoa hainanensis</name>
    <dbReference type="NCBI Taxonomy" id="560556"/>
    <lineage>
        <taxon>Bacteria</taxon>
        <taxon>Bacillati</taxon>
        <taxon>Actinomycetota</taxon>
        <taxon>Actinomycetes</taxon>
        <taxon>Micromonosporales</taxon>
        <taxon>Micromonosporaceae</taxon>
        <taxon>Asanoa</taxon>
    </lineage>
</organism>
<evidence type="ECO:0000259" key="1">
    <source>
        <dbReference type="Pfam" id="PF07978"/>
    </source>
</evidence>
<feature type="domain" description="NIPSNAP" evidence="1">
    <location>
        <begin position="4"/>
        <end position="91"/>
    </location>
</feature>
<keyword evidence="3" id="KW-1185">Reference proteome</keyword>
<dbReference type="AlphaFoldDB" id="A0A239GF98"/>
<reference evidence="2 3" key="1">
    <citation type="submission" date="2017-06" db="EMBL/GenBank/DDBJ databases">
        <authorList>
            <person name="Kim H.J."/>
            <person name="Triplett B.A."/>
        </authorList>
    </citation>
    <scope>NUCLEOTIDE SEQUENCE [LARGE SCALE GENOMIC DNA]</scope>
    <source>
        <strain evidence="2 3">CGMCC 4.5593</strain>
    </source>
</reference>
<gene>
    <name evidence="2" type="ORF">SAMN05421812_101357</name>
</gene>
<dbReference type="InterPro" id="IPR012577">
    <property type="entry name" value="NIPSNAP"/>
</dbReference>
<dbReference type="EMBL" id="FZPH01000001">
    <property type="protein sequence ID" value="SNS67412.1"/>
    <property type="molecule type" value="Genomic_DNA"/>
</dbReference>
<dbReference type="Gene3D" id="3.30.70.100">
    <property type="match status" value="1"/>
</dbReference>
<sequence>MTIVELRQYTLVPGERDTLVTLFDANFVESQEAEGMRVVGQFRDLDRPDRFVWVREFPSMAVRQAALTGFYSGPVWKEHRDAANATMLDSDNVLLMRAIEPFSGYEPRDTPVPPGRVVVAGLCPLASTDYAAHFDRVVRPGLGATLLGTSQTIHETNTFPALPVREGEDVFVWFARLDPGDDVDAFAERVAGLDTSGLAGPVELLRLAPTTRSALH</sequence>
<dbReference type="SUPFAM" id="SSF54909">
    <property type="entry name" value="Dimeric alpha+beta barrel"/>
    <property type="match status" value="1"/>
</dbReference>
<dbReference type="RefSeq" id="WP_245870613.1">
    <property type="nucleotide sequence ID" value="NZ_FZPH01000001.1"/>
</dbReference>